<proteinExistence type="predicted"/>
<protein>
    <submittedName>
        <fullName evidence="1">Uncharacterized protein</fullName>
    </submittedName>
</protein>
<comment type="caution">
    <text evidence="1">The sequence shown here is derived from an EMBL/GenBank/DDBJ whole genome shotgun (WGS) entry which is preliminary data.</text>
</comment>
<dbReference type="EMBL" id="WTXG01000062">
    <property type="protein sequence ID" value="KAI0295121.1"/>
    <property type="molecule type" value="Genomic_DNA"/>
</dbReference>
<reference evidence="1" key="1">
    <citation type="journal article" date="2022" name="New Phytol.">
        <title>Evolutionary transition to the ectomycorrhizal habit in the genomes of a hyperdiverse lineage of mushroom-forming fungi.</title>
        <authorList>
            <person name="Looney B."/>
            <person name="Miyauchi S."/>
            <person name="Morin E."/>
            <person name="Drula E."/>
            <person name="Courty P.E."/>
            <person name="Kohler A."/>
            <person name="Kuo A."/>
            <person name="LaButti K."/>
            <person name="Pangilinan J."/>
            <person name="Lipzen A."/>
            <person name="Riley R."/>
            <person name="Andreopoulos W."/>
            <person name="He G."/>
            <person name="Johnson J."/>
            <person name="Nolan M."/>
            <person name="Tritt A."/>
            <person name="Barry K.W."/>
            <person name="Grigoriev I.V."/>
            <person name="Nagy L.G."/>
            <person name="Hibbett D."/>
            <person name="Henrissat B."/>
            <person name="Matheny P.B."/>
            <person name="Labbe J."/>
            <person name="Martin F.M."/>
        </authorList>
    </citation>
    <scope>NUCLEOTIDE SEQUENCE</scope>
    <source>
        <strain evidence="1">BPL690</strain>
    </source>
</reference>
<evidence type="ECO:0000313" key="1">
    <source>
        <dbReference type="EMBL" id="KAI0295121.1"/>
    </source>
</evidence>
<gene>
    <name evidence="1" type="ORF">B0F90DRAFT_1752813</name>
</gene>
<name>A0AAD4LYI8_9AGAM</name>
<sequence>MQVRPLDGVIQWLWDALKIGPPCFRVSFGLAVAFIIRYRTMHSNEDYEEAMNLLESVVPPNPPGESTGASQAIASVVATTFTSLWASIYPNPQYLEEFYTPNSNPCQAALQELRFHRNPSRSSFIYFQNGQPRLIILSSWQCQEDIDKADAVRAVYPMKEIITFANQSPRLLQGTLTIKGTSRVL</sequence>
<dbReference type="Proteomes" id="UP001203297">
    <property type="component" value="Unassembled WGS sequence"/>
</dbReference>
<dbReference type="AlphaFoldDB" id="A0AAD4LYI8"/>
<accession>A0AAD4LYI8</accession>
<keyword evidence="2" id="KW-1185">Reference proteome</keyword>
<organism evidence="1 2">
    <name type="scientific">Multifurca ochricompacta</name>
    <dbReference type="NCBI Taxonomy" id="376703"/>
    <lineage>
        <taxon>Eukaryota</taxon>
        <taxon>Fungi</taxon>
        <taxon>Dikarya</taxon>
        <taxon>Basidiomycota</taxon>
        <taxon>Agaricomycotina</taxon>
        <taxon>Agaricomycetes</taxon>
        <taxon>Russulales</taxon>
        <taxon>Russulaceae</taxon>
        <taxon>Multifurca</taxon>
    </lineage>
</organism>
<evidence type="ECO:0000313" key="2">
    <source>
        <dbReference type="Proteomes" id="UP001203297"/>
    </source>
</evidence>